<organism evidence="2 3">
    <name type="scientific">Aliikangiella marina</name>
    <dbReference type="NCBI Taxonomy" id="1712262"/>
    <lineage>
        <taxon>Bacteria</taxon>
        <taxon>Pseudomonadati</taxon>
        <taxon>Pseudomonadota</taxon>
        <taxon>Gammaproteobacteria</taxon>
        <taxon>Oceanospirillales</taxon>
        <taxon>Pleioneaceae</taxon>
        <taxon>Aliikangiella</taxon>
    </lineage>
</organism>
<evidence type="ECO:0000313" key="2">
    <source>
        <dbReference type="EMBL" id="TQV74786.1"/>
    </source>
</evidence>
<sequence>MLKKILMLFVAVCVTAMTSLSADEVKVNGRDYVERDAPTGMNTVKFIDFSLQRTKEKKRRWSKKTTTKKYIRIGVESEGIRMNRIGNPEVWTLLRNYTDYDYFLEARVQFFDAQQIPSEPQSAWRKISIPKNAIGTYKEFGTNPDSVYYVVEVREVR</sequence>
<dbReference type="EMBL" id="VIKR01000002">
    <property type="protein sequence ID" value="TQV74786.1"/>
    <property type="molecule type" value="Genomic_DNA"/>
</dbReference>
<keyword evidence="1" id="KW-0732">Signal</keyword>
<evidence type="ECO:0000313" key="3">
    <source>
        <dbReference type="Proteomes" id="UP000317839"/>
    </source>
</evidence>
<protein>
    <submittedName>
        <fullName evidence="2">Uncharacterized protein</fullName>
    </submittedName>
</protein>
<feature type="chain" id="PRO_5022202244" evidence="1">
    <location>
        <begin position="23"/>
        <end position="157"/>
    </location>
</feature>
<accession>A0A545TC73</accession>
<name>A0A545TC73_9GAMM</name>
<dbReference type="RefSeq" id="WP_142941404.1">
    <property type="nucleotide sequence ID" value="NZ_VIKR01000002.1"/>
</dbReference>
<proteinExistence type="predicted"/>
<gene>
    <name evidence="2" type="ORF">FLL45_07430</name>
</gene>
<dbReference type="OrthoDB" id="6881840at2"/>
<dbReference type="AlphaFoldDB" id="A0A545TC73"/>
<dbReference type="Gene3D" id="2.60.40.3230">
    <property type="match status" value="1"/>
</dbReference>
<evidence type="ECO:0000256" key="1">
    <source>
        <dbReference type="SAM" id="SignalP"/>
    </source>
</evidence>
<keyword evidence="3" id="KW-1185">Reference proteome</keyword>
<dbReference type="Proteomes" id="UP000317839">
    <property type="component" value="Unassembled WGS sequence"/>
</dbReference>
<dbReference type="InterPro" id="IPR038483">
    <property type="entry name" value="YcfL-like_sf"/>
</dbReference>
<feature type="signal peptide" evidence="1">
    <location>
        <begin position="1"/>
        <end position="22"/>
    </location>
</feature>
<reference evidence="2 3" key="1">
    <citation type="submission" date="2019-06" db="EMBL/GenBank/DDBJ databases">
        <title>Draft genome of Aliikangiella marina GYP-15.</title>
        <authorList>
            <person name="Wang G."/>
        </authorList>
    </citation>
    <scope>NUCLEOTIDE SEQUENCE [LARGE SCALE GENOMIC DNA]</scope>
    <source>
        <strain evidence="2 3">GYP-15</strain>
    </source>
</reference>
<comment type="caution">
    <text evidence="2">The sequence shown here is derived from an EMBL/GenBank/DDBJ whole genome shotgun (WGS) entry which is preliminary data.</text>
</comment>